<keyword evidence="13" id="KW-1185">Reference proteome</keyword>
<dbReference type="CDD" id="cd01335">
    <property type="entry name" value="Radical_SAM"/>
    <property type="match status" value="1"/>
</dbReference>
<organism evidence="12 13">
    <name type="scientific">Aquella oligotrophica</name>
    <dbReference type="NCBI Taxonomy" id="2067065"/>
    <lineage>
        <taxon>Bacteria</taxon>
        <taxon>Pseudomonadati</taxon>
        <taxon>Pseudomonadota</taxon>
        <taxon>Betaproteobacteria</taxon>
        <taxon>Neisseriales</taxon>
        <taxon>Neisseriaceae</taxon>
        <taxon>Aquella</taxon>
    </lineage>
</organism>
<proteinExistence type="inferred from homology"/>
<dbReference type="Gene3D" id="3.20.20.70">
    <property type="entry name" value="Aldolase class I"/>
    <property type="match status" value="1"/>
</dbReference>
<keyword evidence="10" id="KW-0963">Cytoplasm</keyword>
<dbReference type="InterPro" id="IPR007197">
    <property type="entry name" value="rSAM"/>
</dbReference>
<gene>
    <name evidence="12" type="ORF">CUN60_02060</name>
</gene>
<dbReference type="PANTHER" id="PTHR13932:SF5">
    <property type="entry name" value="RADICAL S-ADENOSYL METHIONINE DOMAIN-CONTAINING PROTEIN 1, MITOCHONDRIAL"/>
    <property type="match status" value="1"/>
</dbReference>
<dbReference type="NCBIfam" id="TIGR00539">
    <property type="entry name" value="hemN_rel"/>
    <property type="match status" value="1"/>
</dbReference>
<dbReference type="InterPro" id="IPR034505">
    <property type="entry name" value="Coproporphyrinogen-III_oxidase"/>
</dbReference>
<evidence type="ECO:0000259" key="11">
    <source>
        <dbReference type="PROSITE" id="PS51918"/>
    </source>
</evidence>
<evidence type="ECO:0000313" key="13">
    <source>
        <dbReference type="Proteomes" id="UP000236655"/>
    </source>
</evidence>
<evidence type="ECO:0000256" key="3">
    <source>
        <dbReference type="ARBA" id="ARBA00017228"/>
    </source>
</evidence>
<feature type="domain" description="Radical SAM core" evidence="11">
    <location>
        <begin position="11"/>
        <end position="244"/>
    </location>
</feature>
<dbReference type="GO" id="GO:0004109">
    <property type="term" value="F:coproporphyrinogen oxidase activity"/>
    <property type="evidence" value="ECO:0007669"/>
    <property type="project" value="InterPro"/>
</dbReference>
<dbReference type="AlphaFoldDB" id="A0A2I7N4J7"/>
<evidence type="ECO:0000256" key="7">
    <source>
        <dbReference type="ARBA" id="ARBA00023004"/>
    </source>
</evidence>
<dbReference type="SMART" id="SM00729">
    <property type="entry name" value="Elp3"/>
    <property type="match status" value="1"/>
</dbReference>
<dbReference type="EMBL" id="CP024847">
    <property type="protein sequence ID" value="AUR51135.1"/>
    <property type="molecule type" value="Genomic_DNA"/>
</dbReference>
<dbReference type="GO" id="GO:0051539">
    <property type="term" value="F:4 iron, 4 sulfur cluster binding"/>
    <property type="evidence" value="ECO:0007669"/>
    <property type="project" value="UniProtKB-UniRule"/>
</dbReference>
<dbReference type="SFLD" id="SFLDF00562">
    <property type="entry name" value="HemN-like__clustered_with_heat"/>
    <property type="match status" value="1"/>
</dbReference>
<comment type="function">
    <text evidence="10">Probably acts as a heme chaperone, transferring heme to an unknown acceptor. Binds one molecule of heme per monomer, possibly covalently. Binds 1 [4Fe-4S] cluster. The cluster is coordinated with 3 cysteines and an exchangeable S-adenosyl-L-methionine.</text>
</comment>
<comment type="cofactor">
    <cofactor evidence="1">
        <name>[4Fe-4S] cluster</name>
        <dbReference type="ChEBI" id="CHEBI:49883"/>
    </cofactor>
</comment>
<dbReference type="PANTHER" id="PTHR13932">
    <property type="entry name" value="COPROPORPHYRINIGEN III OXIDASE"/>
    <property type="match status" value="1"/>
</dbReference>
<dbReference type="Pfam" id="PF04055">
    <property type="entry name" value="Radical_SAM"/>
    <property type="match status" value="1"/>
</dbReference>
<evidence type="ECO:0000256" key="4">
    <source>
        <dbReference type="ARBA" id="ARBA00022617"/>
    </source>
</evidence>
<keyword evidence="6 10" id="KW-0479">Metal-binding</keyword>
<keyword evidence="10" id="KW-0004">4Fe-4S</keyword>
<name>A0A2I7N4J7_9NEIS</name>
<dbReference type="Pfam" id="PF06969">
    <property type="entry name" value="HemN_C"/>
    <property type="match status" value="1"/>
</dbReference>
<keyword evidence="4 10" id="KW-0349">Heme</keyword>
<sequence length="394" mass="44784">MNKISTNSLTLKQLPPLSLYIHMPWCVKKCPYCDFNSHNLKGDLPEEQYINALLADLDQALPLIWGRSFQSIFIGGGTPSLFSGKAIDNLLSQIRTRIRLSPYAEITMEVNPGTVERQYINEYKQAGVNRISLGIQSFNNNQLKALGRIHDADEAKSAIEIVATTFDNFNLDIIYALPKQTIPDAENDIRQAISFNPTHISAYNLTIEPNTEFAKYTPVGLPDNDTCYLMQDNLTSILSEHGYKHYETSAFAKEGYQCQHNLNYWQFGDYLGIGAGAHSKLSFHDKIIRQMRDKHPTQYQEKVTLGKHILEDLMVNSEDLPFEFMMNTLRLIEGFNTTLFNEHTGLPLNNALPPLLKAQEKQLIEILPDKIRPTKLGQNFLNDLLVMFLADNKN</sequence>
<dbReference type="RefSeq" id="WP_102950435.1">
    <property type="nucleotide sequence ID" value="NZ_CP024847.1"/>
</dbReference>
<dbReference type="InterPro" id="IPR006638">
    <property type="entry name" value="Elp3/MiaA/NifB-like_rSAM"/>
</dbReference>
<dbReference type="InterPro" id="IPR004559">
    <property type="entry name" value="HemW-like"/>
</dbReference>
<dbReference type="SUPFAM" id="SSF102114">
    <property type="entry name" value="Radical SAM enzymes"/>
    <property type="match status" value="1"/>
</dbReference>
<keyword evidence="8 10" id="KW-0411">Iron-sulfur</keyword>
<protein>
    <recommendedName>
        <fullName evidence="3 10">Heme chaperone HemW</fullName>
    </recommendedName>
</protein>
<evidence type="ECO:0000256" key="6">
    <source>
        <dbReference type="ARBA" id="ARBA00022723"/>
    </source>
</evidence>
<accession>A0A2I7N4J7</accession>
<keyword evidence="9 10" id="KW-0143">Chaperone</keyword>
<keyword evidence="5 10" id="KW-0949">S-adenosyl-L-methionine</keyword>
<evidence type="ECO:0000256" key="10">
    <source>
        <dbReference type="RuleBase" id="RU364116"/>
    </source>
</evidence>
<evidence type="ECO:0000313" key="12">
    <source>
        <dbReference type="EMBL" id="AUR51135.1"/>
    </source>
</evidence>
<evidence type="ECO:0000256" key="2">
    <source>
        <dbReference type="ARBA" id="ARBA00006100"/>
    </source>
</evidence>
<dbReference type="Proteomes" id="UP000236655">
    <property type="component" value="Chromosome"/>
</dbReference>
<dbReference type="GO" id="GO:0046872">
    <property type="term" value="F:metal ion binding"/>
    <property type="evidence" value="ECO:0007669"/>
    <property type="project" value="UniProtKB-UniRule"/>
</dbReference>
<dbReference type="SFLD" id="SFLDS00029">
    <property type="entry name" value="Radical_SAM"/>
    <property type="match status" value="1"/>
</dbReference>
<evidence type="ECO:0000256" key="5">
    <source>
        <dbReference type="ARBA" id="ARBA00022691"/>
    </source>
</evidence>
<dbReference type="OrthoDB" id="9808022at2"/>
<comment type="similarity">
    <text evidence="2">Belongs to the anaerobic coproporphyrinogen-III oxidase family. HemW subfamily.</text>
</comment>
<dbReference type="InterPro" id="IPR010723">
    <property type="entry name" value="HemN_C"/>
</dbReference>
<comment type="subcellular location">
    <subcellularLocation>
        <location evidence="10">Cytoplasm</location>
    </subcellularLocation>
</comment>
<evidence type="ECO:0000256" key="1">
    <source>
        <dbReference type="ARBA" id="ARBA00001966"/>
    </source>
</evidence>
<dbReference type="GO" id="GO:0006779">
    <property type="term" value="P:porphyrin-containing compound biosynthetic process"/>
    <property type="evidence" value="ECO:0007669"/>
    <property type="project" value="InterPro"/>
</dbReference>
<evidence type="ECO:0000256" key="9">
    <source>
        <dbReference type="ARBA" id="ARBA00023186"/>
    </source>
</evidence>
<reference evidence="13" key="1">
    <citation type="submission" date="2017-11" db="EMBL/GenBank/DDBJ databases">
        <authorList>
            <person name="Chan K.G."/>
            <person name="Lee L.S."/>
        </authorList>
    </citation>
    <scope>NUCLEOTIDE SEQUENCE [LARGE SCALE GENOMIC DNA]</scope>
    <source>
        <strain evidence="13">DSM 100970</strain>
    </source>
</reference>
<dbReference type="SFLD" id="SFLDF00288">
    <property type="entry name" value="HemN-like__clustered_with_nucl"/>
    <property type="match status" value="1"/>
</dbReference>
<keyword evidence="7 10" id="KW-0408">Iron</keyword>
<dbReference type="GO" id="GO:0005737">
    <property type="term" value="C:cytoplasm"/>
    <property type="evidence" value="ECO:0007669"/>
    <property type="project" value="UniProtKB-SubCell"/>
</dbReference>
<dbReference type="SFLD" id="SFLDG01065">
    <property type="entry name" value="anaerobic_coproporphyrinogen-I"/>
    <property type="match status" value="1"/>
</dbReference>
<evidence type="ECO:0000256" key="8">
    <source>
        <dbReference type="ARBA" id="ARBA00023014"/>
    </source>
</evidence>
<dbReference type="InterPro" id="IPR013785">
    <property type="entry name" value="Aldolase_TIM"/>
</dbReference>
<dbReference type="PROSITE" id="PS51918">
    <property type="entry name" value="RADICAL_SAM"/>
    <property type="match status" value="1"/>
</dbReference>
<dbReference type="InterPro" id="IPR058240">
    <property type="entry name" value="rSAM_sf"/>
</dbReference>
<dbReference type="KEGG" id="nba:CUN60_02060"/>